<sequence>MRALVSPSVPVPYWASVVAPRTRPAVRDVAPRATTGLDSRDAAPRALGRVWVRPVAAARPREPRVFSSCAVGVAVGVGVCFGVCFEGGGVGDLISDAGAP</sequence>
<accession>A0ABP8DZA9</accession>
<keyword evidence="2" id="KW-1185">Reference proteome</keyword>
<evidence type="ECO:0000313" key="2">
    <source>
        <dbReference type="Proteomes" id="UP001501594"/>
    </source>
</evidence>
<reference evidence="2" key="1">
    <citation type="journal article" date="2019" name="Int. J. Syst. Evol. Microbiol.">
        <title>The Global Catalogue of Microorganisms (GCM) 10K type strain sequencing project: providing services to taxonomists for standard genome sequencing and annotation.</title>
        <authorList>
            <consortium name="The Broad Institute Genomics Platform"/>
            <consortium name="The Broad Institute Genome Sequencing Center for Infectious Disease"/>
            <person name="Wu L."/>
            <person name="Ma J."/>
        </authorList>
    </citation>
    <scope>NUCLEOTIDE SEQUENCE [LARGE SCALE GENOMIC DNA]</scope>
    <source>
        <strain evidence="2">JCM 17442</strain>
    </source>
</reference>
<evidence type="ECO:0000313" key="1">
    <source>
        <dbReference type="EMBL" id="GAA4265044.1"/>
    </source>
</evidence>
<comment type="caution">
    <text evidence="1">The sequence shown here is derived from an EMBL/GenBank/DDBJ whole genome shotgun (WGS) entry which is preliminary data.</text>
</comment>
<protein>
    <submittedName>
        <fullName evidence="1">Uncharacterized protein</fullName>
    </submittedName>
</protein>
<name>A0ABP8DZA9_9MICO</name>
<organism evidence="1 2">
    <name type="scientific">Frondihabitans peucedani</name>
    <dbReference type="NCBI Taxonomy" id="598626"/>
    <lineage>
        <taxon>Bacteria</taxon>
        <taxon>Bacillati</taxon>
        <taxon>Actinomycetota</taxon>
        <taxon>Actinomycetes</taxon>
        <taxon>Micrococcales</taxon>
        <taxon>Microbacteriaceae</taxon>
        <taxon>Frondihabitans</taxon>
    </lineage>
</organism>
<dbReference type="Proteomes" id="UP001501594">
    <property type="component" value="Unassembled WGS sequence"/>
</dbReference>
<dbReference type="EMBL" id="BAABAU010000001">
    <property type="protein sequence ID" value="GAA4265044.1"/>
    <property type="molecule type" value="Genomic_DNA"/>
</dbReference>
<gene>
    <name evidence="1" type="ORF">GCM10022256_06560</name>
</gene>
<proteinExistence type="predicted"/>